<evidence type="ECO:0000313" key="3">
    <source>
        <dbReference type="Proteomes" id="UP001596215"/>
    </source>
</evidence>
<evidence type="ECO:0000256" key="1">
    <source>
        <dbReference type="SAM" id="Phobius"/>
    </source>
</evidence>
<dbReference type="EMBL" id="JBHSUC010000008">
    <property type="protein sequence ID" value="MFC6362108.1"/>
    <property type="molecule type" value="Genomic_DNA"/>
</dbReference>
<name>A0ABW1VQ43_9GAMM</name>
<feature type="transmembrane region" description="Helical" evidence="1">
    <location>
        <begin position="12"/>
        <end position="36"/>
    </location>
</feature>
<keyword evidence="1" id="KW-0812">Transmembrane</keyword>
<accession>A0ABW1VQ43</accession>
<gene>
    <name evidence="2" type="ORF">ACFP73_08345</name>
</gene>
<dbReference type="InterPro" id="IPR019703">
    <property type="entry name" value="YbjO_DH-like"/>
</dbReference>
<feature type="transmembrane region" description="Helical" evidence="1">
    <location>
        <begin position="56"/>
        <end position="80"/>
    </location>
</feature>
<feature type="transmembrane region" description="Helical" evidence="1">
    <location>
        <begin position="87"/>
        <end position="110"/>
    </location>
</feature>
<dbReference type="Pfam" id="PF10767">
    <property type="entry name" value="YbjO_DH-like"/>
    <property type="match status" value="1"/>
</dbReference>
<sequence>MSATPFFSAGRLPAPVLAAAIAILLTRLFNLLMFVFQPDGAQHGELLPQLSLLPGYLLLFSLVLVVYLSEIASAVALLAGKPGGRKMFIGCQGLLLLLVIVICWPGDGALPGIDMEDAQQLGRHLLLQKIPDVLILLMLYIPASSHGFFKGHNLAGRTD</sequence>
<reference evidence="3" key="1">
    <citation type="journal article" date="2019" name="Int. J. Syst. Evol. Microbiol.">
        <title>The Global Catalogue of Microorganisms (GCM) 10K type strain sequencing project: providing services to taxonomists for standard genome sequencing and annotation.</title>
        <authorList>
            <consortium name="The Broad Institute Genomics Platform"/>
            <consortium name="The Broad Institute Genome Sequencing Center for Infectious Disease"/>
            <person name="Wu L."/>
            <person name="Ma J."/>
        </authorList>
    </citation>
    <scope>NUCLEOTIDE SEQUENCE [LARGE SCALE GENOMIC DNA]</scope>
    <source>
        <strain evidence="3">CGMCC 4.1530</strain>
    </source>
</reference>
<keyword evidence="1" id="KW-0472">Membrane</keyword>
<protein>
    <submittedName>
        <fullName evidence="2">YbjO family protein</fullName>
    </submittedName>
</protein>
<feature type="transmembrane region" description="Helical" evidence="1">
    <location>
        <begin position="130"/>
        <end position="149"/>
    </location>
</feature>
<keyword evidence="1" id="KW-1133">Transmembrane helix</keyword>
<organism evidence="2 3">
    <name type="scientific">Tatumella punctata</name>
    <dbReference type="NCBI Taxonomy" id="399969"/>
    <lineage>
        <taxon>Bacteria</taxon>
        <taxon>Pseudomonadati</taxon>
        <taxon>Pseudomonadota</taxon>
        <taxon>Gammaproteobacteria</taxon>
        <taxon>Enterobacterales</taxon>
        <taxon>Erwiniaceae</taxon>
        <taxon>Tatumella</taxon>
    </lineage>
</organism>
<keyword evidence="3" id="KW-1185">Reference proteome</keyword>
<dbReference type="Proteomes" id="UP001596215">
    <property type="component" value="Unassembled WGS sequence"/>
</dbReference>
<proteinExistence type="predicted"/>
<evidence type="ECO:0000313" key="2">
    <source>
        <dbReference type="EMBL" id="MFC6362108.1"/>
    </source>
</evidence>
<dbReference type="RefSeq" id="WP_343877649.1">
    <property type="nucleotide sequence ID" value="NZ_BAAAFW010000060.1"/>
</dbReference>
<comment type="caution">
    <text evidence="2">The sequence shown here is derived from an EMBL/GenBank/DDBJ whole genome shotgun (WGS) entry which is preliminary data.</text>
</comment>